<evidence type="ECO:0000313" key="2">
    <source>
        <dbReference type="EMBL" id="UNV87105.1"/>
    </source>
</evidence>
<evidence type="ECO:0000256" key="1">
    <source>
        <dbReference type="SAM" id="Phobius"/>
    </source>
</evidence>
<reference evidence="2 3" key="1">
    <citation type="submission" date="2022-03" db="EMBL/GenBank/DDBJ databases">
        <title>Genome sequencing of Morococcus cerebrosus.</title>
        <authorList>
            <person name="Baek M.-G."/>
            <person name="Yi H."/>
        </authorList>
    </citation>
    <scope>NUCLEOTIDE SEQUENCE [LARGE SCALE GENOMIC DNA]</scope>
    <source>
        <strain evidence="2 3">CIP 81.93</strain>
    </source>
</reference>
<sequence length="174" mass="19818">MDDKKFDEAIKVLIMLRADVIEHGRKIDDRINEQQRALSEESERFRRQVGNIVDNAGKTIRQETVQSLDSASEGYRRAVDELNREVGKFNKIIKSWYIGIGVVLAIAAIILFVVVRYTVVDLADRREELESYEHAIETAKAFAESDAYICEGRICINAGKNVGNGYRQAKPRKK</sequence>
<keyword evidence="1" id="KW-0812">Transmembrane</keyword>
<keyword evidence="1" id="KW-1133">Transmembrane helix</keyword>
<protein>
    <recommendedName>
        <fullName evidence="4">t-SNARE coiled-coil homology domain-containing protein</fullName>
    </recommendedName>
</protein>
<dbReference type="RefSeq" id="WP_039410398.1">
    <property type="nucleotide sequence ID" value="NZ_CP094242.1"/>
</dbReference>
<keyword evidence="3" id="KW-1185">Reference proteome</keyword>
<organism evidence="2 3">
    <name type="scientific">Morococcus cerebrosus</name>
    <dbReference type="NCBI Taxonomy" id="1056807"/>
    <lineage>
        <taxon>Bacteria</taxon>
        <taxon>Pseudomonadati</taxon>
        <taxon>Pseudomonadota</taxon>
        <taxon>Betaproteobacteria</taxon>
        <taxon>Neisseriales</taxon>
        <taxon>Neisseriaceae</taxon>
        <taxon>Morococcus</taxon>
    </lineage>
</organism>
<evidence type="ECO:0008006" key="4">
    <source>
        <dbReference type="Google" id="ProtNLM"/>
    </source>
</evidence>
<feature type="transmembrane region" description="Helical" evidence="1">
    <location>
        <begin position="96"/>
        <end position="119"/>
    </location>
</feature>
<proteinExistence type="predicted"/>
<dbReference type="EMBL" id="CP094242">
    <property type="protein sequence ID" value="UNV87105.1"/>
    <property type="molecule type" value="Genomic_DNA"/>
</dbReference>
<accession>A0ABY3YCQ7</accession>
<keyword evidence="1" id="KW-0472">Membrane</keyword>
<dbReference type="Proteomes" id="UP000829504">
    <property type="component" value="Chromosome"/>
</dbReference>
<evidence type="ECO:0000313" key="3">
    <source>
        <dbReference type="Proteomes" id="UP000829504"/>
    </source>
</evidence>
<name>A0ABY3YCQ7_9NEIS</name>
<gene>
    <name evidence="2" type="ORF">MON37_10700</name>
</gene>